<name>A0A518HCH7_9BACT</name>
<proteinExistence type="predicted"/>
<evidence type="ECO:0000313" key="3">
    <source>
        <dbReference type="Proteomes" id="UP000317835"/>
    </source>
</evidence>
<protein>
    <recommendedName>
        <fullName evidence="4">Bacterial type II and III secretion system protein</fullName>
    </recommendedName>
</protein>
<dbReference type="Proteomes" id="UP000317835">
    <property type="component" value="Chromosome"/>
</dbReference>
<dbReference type="RefSeq" id="WP_197446531.1">
    <property type="nucleotide sequence ID" value="NZ_CP036426.1"/>
</dbReference>
<accession>A0A518HCH7</accession>
<dbReference type="AlphaFoldDB" id="A0A518HCH7"/>
<dbReference type="EMBL" id="CP036426">
    <property type="protein sequence ID" value="QDV38540.1"/>
    <property type="molecule type" value="Genomic_DNA"/>
</dbReference>
<evidence type="ECO:0008006" key="4">
    <source>
        <dbReference type="Google" id="ProtNLM"/>
    </source>
</evidence>
<feature type="region of interest" description="Disordered" evidence="1">
    <location>
        <begin position="303"/>
        <end position="337"/>
    </location>
</feature>
<dbReference type="KEGG" id="tpla:ElP_64950"/>
<feature type="compositionally biased region" description="Pro residues" evidence="1">
    <location>
        <begin position="318"/>
        <end position="337"/>
    </location>
</feature>
<organism evidence="2 3">
    <name type="scientific">Tautonia plasticadhaerens</name>
    <dbReference type="NCBI Taxonomy" id="2527974"/>
    <lineage>
        <taxon>Bacteria</taxon>
        <taxon>Pseudomonadati</taxon>
        <taxon>Planctomycetota</taxon>
        <taxon>Planctomycetia</taxon>
        <taxon>Isosphaerales</taxon>
        <taxon>Isosphaeraceae</taxon>
        <taxon>Tautonia</taxon>
    </lineage>
</organism>
<reference evidence="2 3" key="1">
    <citation type="submission" date="2019-02" db="EMBL/GenBank/DDBJ databases">
        <title>Deep-cultivation of Planctomycetes and their phenomic and genomic characterization uncovers novel biology.</title>
        <authorList>
            <person name="Wiegand S."/>
            <person name="Jogler M."/>
            <person name="Boedeker C."/>
            <person name="Pinto D."/>
            <person name="Vollmers J."/>
            <person name="Rivas-Marin E."/>
            <person name="Kohn T."/>
            <person name="Peeters S.H."/>
            <person name="Heuer A."/>
            <person name="Rast P."/>
            <person name="Oberbeckmann S."/>
            <person name="Bunk B."/>
            <person name="Jeske O."/>
            <person name="Meyerdierks A."/>
            <person name="Storesund J.E."/>
            <person name="Kallscheuer N."/>
            <person name="Luecker S."/>
            <person name="Lage O.M."/>
            <person name="Pohl T."/>
            <person name="Merkel B.J."/>
            <person name="Hornburger P."/>
            <person name="Mueller R.-W."/>
            <person name="Bruemmer F."/>
            <person name="Labrenz M."/>
            <person name="Spormann A.M."/>
            <person name="Op den Camp H."/>
            <person name="Overmann J."/>
            <person name="Amann R."/>
            <person name="Jetten M.S.M."/>
            <person name="Mascher T."/>
            <person name="Medema M.H."/>
            <person name="Devos D.P."/>
            <person name="Kaster A.-K."/>
            <person name="Ovreas L."/>
            <person name="Rohde M."/>
            <person name="Galperin M.Y."/>
            <person name="Jogler C."/>
        </authorList>
    </citation>
    <scope>NUCLEOTIDE SEQUENCE [LARGE SCALE GENOMIC DNA]</scope>
    <source>
        <strain evidence="2 3">ElP</strain>
    </source>
</reference>
<keyword evidence="3" id="KW-1185">Reference proteome</keyword>
<evidence type="ECO:0000256" key="1">
    <source>
        <dbReference type="SAM" id="MobiDB-lite"/>
    </source>
</evidence>
<gene>
    <name evidence="2" type="ORF">ElP_64950</name>
</gene>
<sequence length="337" mass="34734">MLFAIVLAASLPASPWGPAPLQTPLQLPTAPVPSTDPAAPAVVPAGPGGTAVGGGPRYAFEVKDIQVEGLDWRGTLRGKARRLGWEAGVTTWAVDELTVEALMAHVQGSNRSLLMQAPPAMAGAGESARTLTGSTVQLVVDMERSPVGAGGPGQPQQDVSYSPVLEQMHNGVDLAVSASPSAGGGLMLGLNLDESSIQQVHTGTFEDAIDGNASGDDRPILGLFRRRGGEPDDPSVSKAGAMSLQASFKVPEVIRSHVEGSWELKRGESLLVSLGARSGAEKWGRPSVVERLVLITAKPESGLSPRSLEAIPEVNPAPTAPPPVPGSPPLPSATPPR</sequence>
<evidence type="ECO:0000313" key="2">
    <source>
        <dbReference type="EMBL" id="QDV38540.1"/>
    </source>
</evidence>